<dbReference type="Gramene" id="HORVU.MOREX.r3.4HG0352000.1">
    <property type="protein sequence ID" value="HORVU.MOREX.r3.4HG0352000.1.CDS1"/>
    <property type="gene ID" value="HORVU.MOREX.r3.4HG0352000"/>
</dbReference>
<organism evidence="1 2">
    <name type="scientific">Hordeum vulgare subsp. vulgare</name>
    <name type="common">Domesticated barley</name>
    <dbReference type="NCBI Taxonomy" id="112509"/>
    <lineage>
        <taxon>Eukaryota</taxon>
        <taxon>Viridiplantae</taxon>
        <taxon>Streptophyta</taxon>
        <taxon>Embryophyta</taxon>
        <taxon>Tracheophyta</taxon>
        <taxon>Spermatophyta</taxon>
        <taxon>Magnoliopsida</taxon>
        <taxon>Liliopsida</taxon>
        <taxon>Poales</taxon>
        <taxon>Poaceae</taxon>
        <taxon>BOP clade</taxon>
        <taxon>Pooideae</taxon>
        <taxon>Triticodae</taxon>
        <taxon>Triticeae</taxon>
        <taxon>Hordeinae</taxon>
        <taxon>Hordeum</taxon>
    </lineage>
</organism>
<sequence>MKKLKKATGEERTPRDDPMRVEGYTCNIEGCSMSFDMKNELSLHERHICPVDGYGKKFFTHKHLLQHREVHTETTKQLKKATGEERNRRDYPMRVEGYTCGIEDCWMSFDTKRELFVRERNLCVLDDC</sequence>
<keyword evidence="2" id="KW-1185">Reference proteome</keyword>
<accession>A0A8I6XAZ0</accession>
<protein>
    <recommendedName>
        <fullName evidence="3">C2H2-type domain-containing protein</fullName>
    </recommendedName>
</protein>
<evidence type="ECO:0000313" key="1">
    <source>
        <dbReference type="EnsemblPlants" id="HORVU.MOREX.r3.4HG0352000.1.CDS1"/>
    </source>
</evidence>
<dbReference type="AlphaFoldDB" id="A0A8I6XAZ0"/>
<reference evidence="2" key="1">
    <citation type="journal article" date="2012" name="Nature">
        <title>A physical, genetic and functional sequence assembly of the barley genome.</title>
        <authorList>
            <consortium name="The International Barley Genome Sequencing Consortium"/>
            <person name="Mayer K.F."/>
            <person name="Waugh R."/>
            <person name="Brown J.W."/>
            <person name="Schulman A."/>
            <person name="Langridge P."/>
            <person name="Platzer M."/>
            <person name="Fincher G.B."/>
            <person name="Muehlbauer G.J."/>
            <person name="Sato K."/>
            <person name="Close T.J."/>
            <person name="Wise R.P."/>
            <person name="Stein N."/>
        </authorList>
    </citation>
    <scope>NUCLEOTIDE SEQUENCE [LARGE SCALE GENOMIC DNA]</scope>
    <source>
        <strain evidence="2">cv. Morex</strain>
    </source>
</reference>
<dbReference type="Proteomes" id="UP000011116">
    <property type="component" value="Chromosome 4H"/>
</dbReference>
<evidence type="ECO:0008006" key="3">
    <source>
        <dbReference type="Google" id="ProtNLM"/>
    </source>
</evidence>
<dbReference type="EnsemblPlants" id="HORVU.MOREX.r3.4HG0352000.1">
    <property type="protein sequence ID" value="HORVU.MOREX.r3.4HG0352000.1.CDS1"/>
    <property type="gene ID" value="HORVU.MOREX.r3.4HG0352000"/>
</dbReference>
<dbReference type="SMR" id="A0A8I6XAZ0"/>
<dbReference type="Gramene" id="HORVU.MOREX.r2.4HG0293620.1">
    <property type="protein sequence ID" value="HORVU.MOREX.r2.4HG0293620.1.CDS.1"/>
    <property type="gene ID" value="HORVU.MOREX.r2.4HG0293620"/>
</dbReference>
<evidence type="ECO:0000313" key="2">
    <source>
        <dbReference type="Proteomes" id="UP000011116"/>
    </source>
</evidence>
<name>A0A8I6XAZ0_HORVV</name>
<proteinExistence type="predicted"/>
<reference evidence="1" key="3">
    <citation type="submission" date="2022-01" db="UniProtKB">
        <authorList>
            <consortium name="EnsemblPlants"/>
        </authorList>
    </citation>
    <scope>IDENTIFICATION</scope>
    <source>
        <strain evidence="1">subsp. vulgare</strain>
    </source>
</reference>
<reference evidence="1" key="2">
    <citation type="submission" date="2020-10" db="EMBL/GenBank/DDBJ databases">
        <authorList>
            <person name="Scholz U."/>
            <person name="Mascher M."/>
            <person name="Fiebig A."/>
        </authorList>
    </citation>
    <scope>NUCLEOTIDE SEQUENCE [LARGE SCALE GENOMIC DNA]</scope>
    <source>
        <strain evidence="1">cv. Morex</strain>
    </source>
</reference>